<gene>
    <name evidence="1" type="ORF">DI09_288p10</name>
</gene>
<reference evidence="1 2" key="1">
    <citation type="submission" date="2014-04" db="EMBL/GenBank/DDBJ databases">
        <title>A new species of microsporidia sheds light on the evolution of extreme parasitism.</title>
        <authorList>
            <person name="Haag K.L."/>
            <person name="James T.Y."/>
            <person name="Larsson R."/>
            <person name="Schaer T.M."/>
            <person name="Refardt D."/>
            <person name="Pombert J.-F."/>
            <person name="Ebert D."/>
        </authorList>
    </citation>
    <scope>NUCLEOTIDE SEQUENCE [LARGE SCALE GENOMIC DNA]</scope>
    <source>
        <strain evidence="1 2">UGP3</strain>
        <tissue evidence="1">Spores</tissue>
    </source>
</reference>
<dbReference type="RefSeq" id="XP_013238182.1">
    <property type="nucleotide sequence ID" value="XM_013382728.1"/>
</dbReference>
<feature type="non-terminal residue" evidence="1">
    <location>
        <position position="1"/>
    </location>
</feature>
<dbReference type="SUPFAM" id="SSF48371">
    <property type="entry name" value="ARM repeat"/>
    <property type="match status" value="1"/>
</dbReference>
<proteinExistence type="predicted"/>
<sequence>PIYGFHQIKEHLTNLEKREQTLESWSILLPGLISKVCDSEPWIRSFCIGLVSSRLLFQENTPYIGSIVSIVLSSLNNLDEEIQVDAVFLLSAIINAIDSNIFRKYIAQIISSLSTWLHGISTPSRLQRMSRFGKLFNAKEGVSFWINFFRCLFAKDSDNLANAAKGPITVIYPLPFNRRLLLPPRKTVYSPVEAKWEIEAILPIKAQNLDELNALTSMKDLSPSEIIFAIAKFITTLKLN</sequence>
<keyword evidence="2" id="KW-1185">Reference proteome</keyword>
<accession>A0A098VVI6</accession>
<evidence type="ECO:0000313" key="2">
    <source>
        <dbReference type="Proteomes" id="UP000029725"/>
    </source>
</evidence>
<protein>
    <submittedName>
        <fullName evidence="1">Uncharacterized protein</fullName>
    </submittedName>
</protein>
<dbReference type="GeneID" id="25259367"/>
<evidence type="ECO:0000313" key="1">
    <source>
        <dbReference type="EMBL" id="KGG51746.1"/>
    </source>
</evidence>
<dbReference type="VEuPathDB" id="MicrosporidiaDB:DI09_288p10"/>
<dbReference type="HOGENOM" id="CLU_1158763_0_0_1"/>
<dbReference type="EMBL" id="JMKJ01000208">
    <property type="protein sequence ID" value="KGG51746.1"/>
    <property type="molecule type" value="Genomic_DNA"/>
</dbReference>
<dbReference type="Proteomes" id="UP000029725">
    <property type="component" value="Unassembled WGS sequence"/>
</dbReference>
<organism evidence="1 2">
    <name type="scientific">Mitosporidium daphniae</name>
    <dbReference type="NCBI Taxonomy" id="1485682"/>
    <lineage>
        <taxon>Eukaryota</taxon>
        <taxon>Fungi</taxon>
        <taxon>Fungi incertae sedis</taxon>
        <taxon>Microsporidia</taxon>
        <taxon>Mitosporidium</taxon>
    </lineage>
</organism>
<dbReference type="AlphaFoldDB" id="A0A098VVI6"/>
<name>A0A098VVI6_9MICR</name>
<comment type="caution">
    <text evidence="1">The sequence shown here is derived from an EMBL/GenBank/DDBJ whole genome shotgun (WGS) entry which is preliminary data.</text>
</comment>
<dbReference type="InterPro" id="IPR016024">
    <property type="entry name" value="ARM-type_fold"/>
</dbReference>